<evidence type="ECO:0000256" key="2">
    <source>
        <dbReference type="SAM" id="MobiDB-lite"/>
    </source>
</evidence>
<keyword evidence="1" id="KW-0092">Biotin</keyword>
<dbReference type="PROSITE" id="PS50968">
    <property type="entry name" value="BIOTINYL_LIPOYL"/>
    <property type="match status" value="1"/>
</dbReference>
<dbReference type="Pfam" id="PF00364">
    <property type="entry name" value="Biotin_lipoyl"/>
    <property type="match status" value="1"/>
</dbReference>
<dbReference type="Proteomes" id="UP001254165">
    <property type="component" value="Unassembled WGS sequence"/>
</dbReference>
<accession>A0ABU3NQ92</accession>
<evidence type="ECO:0000313" key="5">
    <source>
        <dbReference type="Proteomes" id="UP001254165"/>
    </source>
</evidence>
<dbReference type="PANTHER" id="PTHR45266:SF3">
    <property type="entry name" value="OXALOACETATE DECARBOXYLASE ALPHA CHAIN"/>
    <property type="match status" value="1"/>
</dbReference>
<comment type="caution">
    <text evidence="4">The sequence shown here is derived from an EMBL/GenBank/DDBJ whole genome shotgun (WGS) entry which is preliminary data.</text>
</comment>
<evidence type="ECO:0000256" key="1">
    <source>
        <dbReference type="ARBA" id="ARBA00023267"/>
    </source>
</evidence>
<dbReference type="PANTHER" id="PTHR45266">
    <property type="entry name" value="OXALOACETATE DECARBOXYLASE ALPHA CHAIN"/>
    <property type="match status" value="1"/>
</dbReference>
<reference evidence="4 5" key="1">
    <citation type="submission" date="2023-07" db="EMBL/GenBank/DDBJ databases">
        <title>Novel species of Thermanaerothrix with wide hydrolytic capabilities.</title>
        <authorList>
            <person name="Zayulina K.S."/>
            <person name="Podosokorskaya O.A."/>
            <person name="Elcheninov A.G."/>
        </authorList>
    </citation>
    <scope>NUCLEOTIDE SEQUENCE [LARGE SCALE GENOMIC DNA]</scope>
    <source>
        <strain evidence="4 5">4228-RoL</strain>
    </source>
</reference>
<dbReference type="EMBL" id="JAUHMF010000002">
    <property type="protein sequence ID" value="MDT8898962.1"/>
    <property type="molecule type" value="Genomic_DNA"/>
</dbReference>
<dbReference type="CDD" id="cd06850">
    <property type="entry name" value="biotinyl_domain"/>
    <property type="match status" value="1"/>
</dbReference>
<evidence type="ECO:0000259" key="3">
    <source>
        <dbReference type="PROSITE" id="PS50968"/>
    </source>
</evidence>
<feature type="region of interest" description="Disordered" evidence="2">
    <location>
        <begin position="58"/>
        <end position="78"/>
    </location>
</feature>
<protein>
    <submittedName>
        <fullName evidence="4">Biotin/lipoyl-containing protein</fullName>
    </submittedName>
</protein>
<feature type="domain" description="Lipoyl-binding" evidence="3">
    <location>
        <begin position="72"/>
        <end position="147"/>
    </location>
</feature>
<name>A0ABU3NQ92_9CHLR</name>
<sequence length="148" mass="16027">MKFRIKIEDQIFTVTIDDLTSRPIRVQVDGELFEVWPEGETESPTVPVALPVPPPPPITTPCTSPPSRPTVSTNQGGRHCVKAPLPGVITAIAVRPGDQVEYGQDLLTLEAMKMKNAIRATRAGTIAAVHVNVGDQVQHGQVLLEFTD</sequence>
<dbReference type="SUPFAM" id="SSF51230">
    <property type="entry name" value="Single hybrid motif"/>
    <property type="match status" value="1"/>
</dbReference>
<feature type="compositionally biased region" description="Pro residues" evidence="2">
    <location>
        <begin position="58"/>
        <end position="68"/>
    </location>
</feature>
<dbReference type="PROSITE" id="PS00188">
    <property type="entry name" value="BIOTIN"/>
    <property type="match status" value="1"/>
</dbReference>
<gene>
    <name evidence="4" type="ORF">QYE77_11875</name>
</gene>
<organism evidence="4 5">
    <name type="scientific">Thermanaerothrix solaris</name>
    <dbReference type="NCBI Taxonomy" id="3058434"/>
    <lineage>
        <taxon>Bacteria</taxon>
        <taxon>Bacillati</taxon>
        <taxon>Chloroflexota</taxon>
        <taxon>Anaerolineae</taxon>
        <taxon>Anaerolineales</taxon>
        <taxon>Anaerolineaceae</taxon>
        <taxon>Thermanaerothrix</taxon>
    </lineage>
</organism>
<dbReference type="InterPro" id="IPR011053">
    <property type="entry name" value="Single_hybrid_motif"/>
</dbReference>
<proteinExistence type="predicted"/>
<dbReference type="RefSeq" id="WP_315625636.1">
    <property type="nucleotide sequence ID" value="NZ_JAUHMF010000002.1"/>
</dbReference>
<evidence type="ECO:0000313" key="4">
    <source>
        <dbReference type="EMBL" id="MDT8898962.1"/>
    </source>
</evidence>
<dbReference type="InterPro" id="IPR050709">
    <property type="entry name" value="Biotin_Carboxyl_Carrier/Decarb"/>
</dbReference>
<dbReference type="Gene3D" id="2.40.50.100">
    <property type="match status" value="1"/>
</dbReference>
<keyword evidence="5" id="KW-1185">Reference proteome</keyword>
<dbReference type="InterPro" id="IPR001882">
    <property type="entry name" value="Biotin_BS"/>
</dbReference>
<dbReference type="InterPro" id="IPR000089">
    <property type="entry name" value="Biotin_lipoyl"/>
</dbReference>